<dbReference type="Gene3D" id="3.40.50.2020">
    <property type="match status" value="1"/>
</dbReference>
<reference evidence="5" key="1">
    <citation type="journal article" date="2019" name="Int. J. Syst. Evol. Microbiol.">
        <title>The Global Catalogue of Microorganisms (GCM) 10K type strain sequencing project: providing services to taxonomists for standard genome sequencing and annotation.</title>
        <authorList>
            <consortium name="The Broad Institute Genomics Platform"/>
            <consortium name="The Broad Institute Genome Sequencing Center for Infectious Disease"/>
            <person name="Wu L."/>
            <person name="Ma J."/>
        </authorList>
    </citation>
    <scope>NUCLEOTIDE SEQUENCE [LARGE SCALE GENOMIC DNA]</scope>
    <source>
        <strain evidence="5">KCTC 42182</strain>
    </source>
</reference>
<proteinExistence type="inferred from homology"/>
<dbReference type="InterPro" id="IPR051910">
    <property type="entry name" value="ComF/GntX_DNA_util-trans"/>
</dbReference>
<evidence type="ECO:0000313" key="5">
    <source>
        <dbReference type="Proteomes" id="UP001595711"/>
    </source>
</evidence>
<keyword evidence="5" id="KW-1185">Reference proteome</keyword>
<protein>
    <submittedName>
        <fullName evidence="4">Double zinc ribbon domain-containing protein</fullName>
    </submittedName>
</protein>
<dbReference type="SUPFAM" id="SSF53271">
    <property type="entry name" value="PRTase-like"/>
    <property type="match status" value="1"/>
</dbReference>
<name>A0ABV7VJR5_9PROT</name>
<evidence type="ECO:0000256" key="1">
    <source>
        <dbReference type="ARBA" id="ARBA00008007"/>
    </source>
</evidence>
<comment type="caution">
    <text evidence="4">The sequence shown here is derived from an EMBL/GenBank/DDBJ whole genome shotgun (WGS) entry which is preliminary data.</text>
</comment>
<dbReference type="Pfam" id="PF00156">
    <property type="entry name" value="Pribosyltran"/>
    <property type="match status" value="1"/>
</dbReference>
<dbReference type="CDD" id="cd06223">
    <property type="entry name" value="PRTases_typeI"/>
    <property type="match status" value="1"/>
</dbReference>
<dbReference type="PANTHER" id="PTHR47505:SF1">
    <property type="entry name" value="DNA UTILIZATION PROTEIN YHGH"/>
    <property type="match status" value="1"/>
</dbReference>
<dbReference type="InterPro" id="IPR029057">
    <property type="entry name" value="PRTase-like"/>
</dbReference>
<dbReference type="InterPro" id="IPR044005">
    <property type="entry name" value="DZR_2"/>
</dbReference>
<accession>A0ABV7VJR5</accession>
<dbReference type="InterPro" id="IPR000836">
    <property type="entry name" value="PRTase_dom"/>
</dbReference>
<feature type="domain" description="Double zinc ribbon" evidence="3">
    <location>
        <begin position="22"/>
        <end position="80"/>
    </location>
</feature>
<organism evidence="4 5">
    <name type="scientific">Ferrovibrio xuzhouensis</name>
    <dbReference type="NCBI Taxonomy" id="1576914"/>
    <lineage>
        <taxon>Bacteria</taxon>
        <taxon>Pseudomonadati</taxon>
        <taxon>Pseudomonadota</taxon>
        <taxon>Alphaproteobacteria</taxon>
        <taxon>Rhodospirillales</taxon>
        <taxon>Rhodospirillaceae</taxon>
        <taxon>Ferrovibrio</taxon>
    </lineage>
</organism>
<dbReference type="Proteomes" id="UP001595711">
    <property type="component" value="Unassembled WGS sequence"/>
</dbReference>
<evidence type="ECO:0000259" key="3">
    <source>
        <dbReference type="Pfam" id="PF18912"/>
    </source>
</evidence>
<dbReference type="Pfam" id="PF18912">
    <property type="entry name" value="DZR_2"/>
    <property type="match status" value="1"/>
</dbReference>
<feature type="domain" description="Phosphoribosyltransferase" evidence="2">
    <location>
        <begin position="204"/>
        <end position="248"/>
    </location>
</feature>
<dbReference type="PANTHER" id="PTHR47505">
    <property type="entry name" value="DNA UTILIZATION PROTEIN YHGH"/>
    <property type="match status" value="1"/>
</dbReference>
<evidence type="ECO:0000313" key="4">
    <source>
        <dbReference type="EMBL" id="MFC3676378.1"/>
    </source>
</evidence>
<dbReference type="RefSeq" id="WP_379726878.1">
    <property type="nucleotide sequence ID" value="NZ_JBHRYJ010000002.1"/>
</dbReference>
<gene>
    <name evidence="4" type="ORF">ACFOOQ_12550</name>
</gene>
<evidence type="ECO:0000259" key="2">
    <source>
        <dbReference type="Pfam" id="PF00156"/>
    </source>
</evidence>
<comment type="similarity">
    <text evidence="1">Belongs to the ComF/GntX family.</text>
</comment>
<sequence>MRASDTLPAWAGALRLGLRSAADLLLPPQCMLCSTEVDAPGRLCAACWPRLRFVAEPCCPTCGTPYAIPVPAGLVCGACLQEAPAYGRARAAFVYADGGRDLVLRFKRGDRTDLAPGLARLMHAAGRALLADCDLILPVPLHRGRLWRRRYNQSALLATALGRLAGRPVRLDLLERRRATPSLGRHGRIERRRILSGAIGISAAGRGDVRGRRILLVDDVLTSGATASACCRVLLRAGAAGVDVLTLARVVRAEQGTI</sequence>
<dbReference type="EMBL" id="JBHRYJ010000002">
    <property type="protein sequence ID" value="MFC3676378.1"/>
    <property type="molecule type" value="Genomic_DNA"/>
</dbReference>